<proteinExistence type="predicted"/>
<dbReference type="EMBL" id="VRMN01000001">
    <property type="protein sequence ID" value="KAA8499600.1"/>
    <property type="molecule type" value="Genomic_DNA"/>
</dbReference>
<dbReference type="InterPro" id="IPR036388">
    <property type="entry name" value="WH-like_DNA-bd_sf"/>
</dbReference>
<reference evidence="2" key="1">
    <citation type="submission" date="2019-09" db="EMBL/GenBank/DDBJ databases">
        <title>Expansion of phycobilisome linker gene families in mesophilic red algae.</title>
        <authorList>
            <person name="Lee J."/>
        </authorList>
    </citation>
    <scope>NUCLEOTIDE SEQUENCE [LARGE SCALE GENOMIC DNA]</scope>
    <source>
        <strain evidence="2">CCMP 1328</strain>
        <tissue evidence="2">Unicellular</tissue>
    </source>
</reference>
<evidence type="ECO:0000259" key="1">
    <source>
        <dbReference type="PROSITE" id="PS50186"/>
    </source>
</evidence>
<dbReference type="GO" id="GO:0005886">
    <property type="term" value="C:plasma membrane"/>
    <property type="evidence" value="ECO:0007669"/>
    <property type="project" value="TreeGrafter"/>
</dbReference>
<feature type="domain" description="DEP" evidence="1">
    <location>
        <begin position="57"/>
        <end position="133"/>
    </location>
</feature>
<dbReference type="PROSITE" id="PS50186">
    <property type="entry name" value="DEP"/>
    <property type="match status" value="2"/>
</dbReference>
<dbReference type="InterPro" id="IPR000591">
    <property type="entry name" value="DEP_dom"/>
</dbReference>
<dbReference type="InterPro" id="IPR051832">
    <property type="entry name" value="mTOR-Rac_regulators"/>
</dbReference>
<evidence type="ECO:0000313" key="3">
    <source>
        <dbReference type="Proteomes" id="UP000324585"/>
    </source>
</evidence>
<dbReference type="GO" id="GO:0007186">
    <property type="term" value="P:G protein-coupled receptor signaling pathway"/>
    <property type="evidence" value="ECO:0007669"/>
    <property type="project" value="TreeGrafter"/>
</dbReference>
<keyword evidence="3" id="KW-1185">Reference proteome</keyword>
<sequence length="296" mass="33080">MFKKMSRKVSPVSFTSSISASIGTSTNSLVRLLSGESAEVMEEKYALLNFFNLAENMRTGIQTKTHVHHFKTYKNVFLASEAVAWLLQEGIAGNVAEAVFLGAELCSMGFVYKVIGDEESEFRDNHDLLRFASDDYSEKSRYMPEQLEEMKNAFKEGMKELNTKRGAPYKNPSVLVFYGAEAVTWIIEAGWARRRADAFRIGEMLAEERLILPFGGEHPFMDDLALFQLVSDPFVQALHANRDLATGDARRRSSAALAAMPSKPRGLPRRNSKLNLSLPRFDSATRVALEVPPGDL</sequence>
<dbReference type="AlphaFoldDB" id="A0A5J4Z915"/>
<dbReference type="SMART" id="SM00049">
    <property type="entry name" value="DEP"/>
    <property type="match status" value="2"/>
</dbReference>
<dbReference type="SUPFAM" id="SSF46785">
    <property type="entry name" value="Winged helix' DNA-binding domain"/>
    <property type="match status" value="2"/>
</dbReference>
<comment type="caution">
    <text evidence="2">The sequence shown here is derived from an EMBL/GenBank/DDBJ whole genome shotgun (WGS) entry which is preliminary data.</text>
</comment>
<organism evidence="2 3">
    <name type="scientific">Porphyridium purpureum</name>
    <name type="common">Red alga</name>
    <name type="synonym">Porphyridium cruentum</name>
    <dbReference type="NCBI Taxonomy" id="35688"/>
    <lineage>
        <taxon>Eukaryota</taxon>
        <taxon>Rhodophyta</taxon>
        <taxon>Bangiophyceae</taxon>
        <taxon>Porphyridiales</taxon>
        <taxon>Porphyridiaceae</taxon>
        <taxon>Porphyridium</taxon>
    </lineage>
</organism>
<dbReference type="Pfam" id="PF00610">
    <property type="entry name" value="DEP"/>
    <property type="match status" value="1"/>
</dbReference>
<dbReference type="GO" id="GO:0005085">
    <property type="term" value="F:guanyl-nucleotide exchange factor activity"/>
    <property type="evidence" value="ECO:0007669"/>
    <property type="project" value="TreeGrafter"/>
</dbReference>
<dbReference type="Gene3D" id="1.10.10.10">
    <property type="entry name" value="Winged helix-like DNA-binding domain superfamily/Winged helix DNA-binding domain"/>
    <property type="match status" value="2"/>
</dbReference>
<protein>
    <submittedName>
        <fullName evidence="2">DEP domain-containing mTOR-interacting protein</fullName>
    </submittedName>
</protein>
<dbReference type="GO" id="GO:0023051">
    <property type="term" value="P:regulation of signaling"/>
    <property type="evidence" value="ECO:0007669"/>
    <property type="project" value="TreeGrafter"/>
</dbReference>
<dbReference type="Proteomes" id="UP000324585">
    <property type="component" value="Unassembled WGS sequence"/>
</dbReference>
<feature type="domain" description="DEP" evidence="1">
    <location>
        <begin position="176"/>
        <end position="231"/>
    </location>
</feature>
<dbReference type="PANTHER" id="PTHR22829">
    <property type="entry name" value="DEP DOMAIN PROTEIN"/>
    <property type="match status" value="1"/>
</dbReference>
<dbReference type="OrthoDB" id="361797at2759"/>
<dbReference type="GO" id="GO:0005096">
    <property type="term" value="F:GTPase activator activity"/>
    <property type="evidence" value="ECO:0007669"/>
    <property type="project" value="TreeGrafter"/>
</dbReference>
<accession>A0A5J4Z915</accession>
<dbReference type="CDD" id="cd04371">
    <property type="entry name" value="DEP"/>
    <property type="match status" value="2"/>
</dbReference>
<evidence type="ECO:0000313" key="2">
    <source>
        <dbReference type="EMBL" id="KAA8499600.1"/>
    </source>
</evidence>
<dbReference type="PANTHER" id="PTHR22829:SF30">
    <property type="entry name" value="PHOSPHATIDYLINOSITOL 3,4,5-TRISPHOSPHATE-DEPENDENT RAC EXCHANGER 2 PROTEIN-LIKE"/>
    <property type="match status" value="1"/>
</dbReference>
<name>A0A5J4Z915_PORPP</name>
<gene>
    <name evidence="2" type="ORF">FVE85_7185</name>
</gene>
<dbReference type="InterPro" id="IPR036390">
    <property type="entry name" value="WH_DNA-bd_sf"/>
</dbReference>
<dbReference type="GO" id="GO:0035556">
    <property type="term" value="P:intracellular signal transduction"/>
    <property type="evidence" value="ECO:0007669"/>
    <property type="project" value="InterPro"/>
</dbReference>